<name>A0A3D8J4M0_9HELI</name>
<feature type="transmembrane region" description="Helical" evidence="10">
    <location>
        <begin position="18"/>
        <end position="51"/>
    </location>
</feature>
<sequence length="222" mass="25292">MQFLKSQFGNLSLKFYSMLFVVCGLLVVLSIMSGGGVLSIIVALCGILYAFFAGEGKYICFFFGLVYSCLYAYIAYEIGLYGDMMLNIFYLPINLLGIFWWKSHQNQERDKIIITSLSPKGKLLCASVVLGLSVGYGAYLQSIHSLYPYLNAFSVVAQVVAFYLQVKRYVQNYFLVTLANIVSIVIWGLIYDVSQEQIAQLLTMIIFFFVGVYYYFAWRREV</sequence>
<comment type="similarity">
    <text evidence="3">Belongs to the nicotinamide ribonucleoside (NR) uptake permease (TC 4.B.1) family.</text>
</comment>
<dbReference type="GO" id="GO:0005886">
    <property type="term" value="C:plasma membrane"/>
    <property type="evidence" value="ECO:0007669"/>
    <property type="project" value="UniProtKB-SubCell"/>
</dbReference>
<evidence type="ECO:0000256" key="3">
    <source>
        <dbReference type="ARBA" id="ARBA00006669"/>
    </source>
</evidence>
<proteinExistence type="inferred from homology"/>
<dbReference type="NCBIfam" id="TIGR01528">
    <property type="entry name" value="NMN_trans_PnuC"/>
    <property type="match status" value="1"/>
</dbReference>
<reference evidence="11 12" key="1">
    <citation type="submission" date="2018-04" db="EMBL/GenBank/DDBJ databases">
        <title>Novel Campyloabacter and Helicobacter Species and Strains.</title>
        <authorList>
            <person name="Mannion A.J."/>
            <person name="Shen Z."/>
            <person name="Fox J.G."/>
        </authorList>
    </citation>
    <scope>NUCLEOTIDE SEQUENCE [LARGE SCALE GENOMIC DNA]</scope>
    <source>
        <strain evidence="11 12">MIT 04-9366</strain>
    </source>
</reference>
<dbReference type="InterPro" id="IPR006419">
    <property type="entry name" value="NMN_transpt_PnuC"/>
</dbReference>
<feature type="transmembrane region" description="Helical" evidence="10">
    <location>
        <begin position="58"/>
        <end position="78"/>
    </location>
</feature>
<feature type="transmembrane region" description="Helical" evidence="10">
    <location>
        <begin position="84"/>
        <end position="102"/>
    </location>
</feature>
<protein>
    <recommendedName>
        <fullName evidence="4">Nicotinamide riboside transporter PnuC</fullName>
    </recommendedName>
</protein>
<keyword evidence="12" id="KW-1185">Reference proteome</keyword>
<comment type="subcellular location">
    <subcellularLocation>
        <location evidence="2">Cell membrane</location>
        <topology evidence="2">Multi-pass membrane protein</topology>
    </subcellularLocation>
</comment>
<evidence type="ECO:0000256" key="6">
    <source>
        <dbReference type="ARBA" id="ARBA00022475"/>
    </source>
</evidence>
<evidence type="ECO:0000256" key="9">
    <source>
        <dbReference type="ARBA" id="ARBA00023136"/>
    </source>
</evidence>
<keyword evidence="7 10" id="KW-0812">Transmembrane</keyword>
<keyword evidence="9 10" id="KW-0472">Membrane</keyword>
<dbReference type="PANTHER" id="PTHR36122">
    <property type="entry name" value="NICOTINAMIDE RIBOSIDE TRANSPORTER PNUC"/>
    <property type="match status" value="1"/>
</dbReference>
<organism evidence="11 12">
    <name type="scientific">Helicobacter brantae</name>
    <dbReference type="NCBI Taxonomy" id="375927"/>
    <lineage>
        <taxon>Bacteria</taxon>
        <taxon>Pseudomonadati</taxon>
        <taxon>Campylobacterota</taxon>
        <taxon>Epsilonproteobacteria</taxon>
        <taxon>Campylobacterales</taxon>
        <taxon>Helicobacteraceae</taxon>
        <taxon>Helicobacter</taxon>
    </lineage>
</organism>
<dbReference type="GO" id="GO:0034257">
    <property type="term" value="F:nicotinamide riboside transmembrane transporter activity"/>
    <property type="evidence" value="ECO:0007669"/>
    <property type="project" value="InterPro"/>
</dbReference>
<evidence type="ECO:0000313" key="12">
    <source>
        <dbReference type="Proteomes" id="UP000257045"/>
    </source>
</evidence>
<feature type="transmembrane region" description="Helical" evidence="10">
    <location>
        <begin position="146"/>
        <end position="166"/>
    </location>
</feature>
<dbReference type="RefSeq" id="WP_115568921.1">
    <property type="nucleotide sequence ID" value="NZ_NXLV01000002.1"/>
</dbReference>
<dbReference type="AlphaFoldDB" id="A0A3D8J4M0"/>
<evidence type="ECO:0000313" key="11">
    <source>
        <dbReference type="EMBL" id="RDU71711.1"/>
    </source>
</evidence>
<dbReference type="Proteomes" id="UP000257045">
    <property type="component" value="Unassembled WGS sequence"/>
</dbReference>
<accession>A0A3D8J4M0</accession>
<keyword evidence="5" id="KW-0813">Transport</keyword>
<keyword evidence="8 10" id="KW-1133">Transmembrane helix</keyword>
<evidence type="ECO:0000256" key="8">
    <source>
        <dbReference type="ARBA" id="ARBA00022989"/>
    </source>
</evidence>
<evidence type="ECO:0000256" key="1">
    <source>
        <dbReference type="ARBA" id="ARBA00002672"/>
    </source>
</evidence>
<keyword evidence="6" id="KW-1003">Cell membrane</keyword>
<evidence type="ECO:0000256" key="10">
    <source>
        <dbReference type="SAM" id="Phobius"/>
    </source>
</evidence>
<comment type="caution">
    <text evidence="11">The sequence shown here is derived from an EMBL/GenBank/DDBJ whole genome shotgun (WGS) entry which is preliminary data.</text>
</comment>
<feature type="transmembrane region" description="Helical" evidence="10">
    <location>
        <begin position="197"/>
        <end position="216"/>
    </location>
</feature>
<dbReference type="PANTHER" id="PTHR36122:SF2">
    <property type="entry name" value="NICOTINAMIDE RIBOSIDE TRANSPORTER PNUC"/>
    <property type="match status" value="1"/>
</dbReference>
<evidence type="ECO:0000256" key="4">
    <source>
        <dbReference type="ARBA" id="ARBA00017522"/>
    </source>
</evidence>
<evidence type="ECO:0000256" key="5">
    <source>
        <dbReference type="ARBA" id="ARBA00022448"/>
    </source>
</evidence>
<feature type="transmembrane region" description="Helical" evidence="10">
    <location>
        <begin position="123"/>
        <end position="140"/>
    </location>
</feature>
<evidence type="ECO:0000256" key="7">
    <source>
        <dbReference type="ARBA" id="ARBA00022692"/>
    </source>
</evidence>
<dbReference type="Pfam" id="PF04973">
    <property type="entry name" value="NMN_transporter"/>
    <property type="match status" value="1"/>
</dbReference>
<feature type="transmembrane region" description="Helical" evidence="10">
    <location>
        <begin position="173"/>
        <end position="191"/>
    </location>
</feature>
<gene>
    <name evidence="11" type="ORF">CQA58_01350</name>
</gene>
<dbReference type="EMBL" id="NXLV01000002">
    <property type="protein sequence ID" value="RDU71711.1"/>
    <property type="molecule type" value="Genomic_DNA"/>
</dbReference>
<evidence type="ECO:0000256" key="2">
    <source>
        <dbReference type="ARBA" id="ARBA00004651"/>
    </source>
</evidence>
<dbReference type="OrthoDB" id="5363132at2"/>
<comment type="function">
    <text evidence="1">Required for nicotinamide riboside transport across the inner membrane.</text>
</comment>